<sequence length="865" mass="95987">MAVDHTPFVRAGRHVQGITEILTSTACEWFLIFLLFIDAVFSYLLTKFARYCELQLPCILCSRLDHVLGNEKPEFYRKLLCSNHRSEISSLIYCHIHGKLADGHGMCDDCLLSFSTKSNSKQETHRLFLGKLGFDLVGCGSQSSVPIRDITPVSMSRRWCSCCNKPWKLRQNVQRLHKLKSPAIRVTKSNIPLPRRLAHRNAMKKIRDKLSGSAGTSRRIGRTGSDPLAHVGYGELKISSDCESEFPFSDDGGGGGSIICDINEAKDDVRKPQDIKFFTPDPGVSSWYDLSELNWQEANEKTCPPLPELILLEDVSSLSNIMEFTGGGSPISQCVNPPVPAESISLLDMIPSSYYLEATVGPSPEKSANVTGATDTAHITINHNEEILKTLNTTVTGIKNDRVSNSPAPVDLTYEGPKDVSELAVSGKGRQTSGIIAEQPIEKHIDRVGDDLNLLLAQNSSAQGIHLSTDSKGTDVQGGDDEVQITDASTSNGIQTLQKSVPVESESAGLESLDGSTVSEIEGESTMDRLKRQIEYDRKCMNALYKELDAERSAAAVAANEAMAMITRLQEEKAALHMDALQYLRMMEEQAEYDMDALEKANDLLAGKEKEVQDLEAELEYYRLTYPDESTLVTIAEEICDSKKENVNVENMNMVHIKNYANLRSDSTYSEVSKGINKQNVVLPSLSEFEYEKLYILQCLKRLEKKLQTCVHDMSDGGYIEEAAERVQSQGEFPVNERSSGSCHVEENGFVLQKDLSVSNGSLPDQEGLNGSIGDNQVVCKENNLVSNGQKDSRHCSKIDVVALEDEVSDLNDRLEALEEEYKFFKHTLNFLHNGNEGLQFIQEIVCRLQEIQRIGIRSRCQSAP</sequence>
<accession>A0ACC1YSZ4</accession>
<proteinExistence type="predicted"/>
<evidence type="ECO:0000313" key="2">
    <source>
        <dbReference type="Proteomes" id="UP001164539"/>
    </source>
</evidence>
<organism evidence="1 2">
    <name type="scientific">Melia azedarach</name>
    <name type="common">Chinaberry tree</name>
    <dbReference type="NCBI Taxonomy" id="155640"/>
    <lineage>
        <taxon>Eukaryota</taxon>
        <taxon>Viridiplantae</taxon>
        <taxon>Streptophyta</taxon>
        <taxon>Embryophyta</taxon>
        <taxon>Tracheophyta</taxon>
        <taxon>Spermatophyta</taxon>
        <taxon>Magnoliopsida</taxon>
        <taxon>eudicotyledons</taxon>
        <taxon>Gunneridae</taxon>
        <taxon>Pentapetalae</taxon>
        <taxon>rosids</taxon>
        <taxon>malvids</taxon>
        <taxon>Sapindales</taxon>
        <taxon>Meliaceae</taxon>
        <taxon>Melia</taxon>
    </lineage>
</organism>
<dbReference type="EMBL" id="CM051394">
    <property type="protein sequence ID" value="KAJ4726830.1"/>
    <property type="molecule type" value="Genomic_DNA"/>
</dbReference>
<protein>
    <submittedName>
        <fullName evidence="1">Myosin-binding protein 4</fullName>
    </submittedName>
</protein>
<gene>
    <name evidence="1" type="ORF">OWV82_000028</name>
</gene>
<reference evidence="1 2" key="1">
    <citation type="journal article" date="2023" name="Science">
        <title>Complex scaffold remodeling in plant triterpene biosynthesis.</title>
        <authorList>
            <person name="De La Pena R."/>
            <person name="Hodgson H."/>
            <person name="Liu J.C."/>
            <person name="Stephenson M.J."/>
            <person name="Martin A.C."/>
            <person name="Owen C."/>
            <person name="Harkess A."/>
            <person name="Leebens-Mack J."/>
            <person name="Jimenez L.E."/>
            <person name="Osbourn A."/>
            <person name="Sattely E.S."/>
        </authorList>
    </citation>
    <scope>NUCLEOTIDE SEQUENCE [LARGE SCALE GENOMIC DNA]</scope>
    <source>
        <strain evidence="2">cv. JPN11</strain>
        <tissue evidence="1">Leaf</tissue>
    </source>
</reference>
<name>A0ACC1YSZ4_MELAZ</name>
<evidence type="ECO:0000313" key="1">
    <source>
        <dbReference type="EMBL" id="KAJ4726830.1"/>
    </source>
</evidence>
<comment type="caution">
    <text evidence="1">The sequence shown here is derived from an EMBL/GenBank/DDBJ whole genome shotgun (WGS) entry which is preliminary data.</text>
</comment>
<keyword evidence="2" id="KW-1185">Reference proteome</keyword>
<dbReference type="Proteomes" id="UP001164539">
    <property type="component" value="Chromosome 1"/>
</dbReference>